<dbReference type="EMBL" id="MCGI01000004">
    <property type="protein sequence ID" value="ODM09553.1"/>
    <property type="molecule type" value="Genomic_DNA"/>
</dbReference>
<evidence type="ECO:0000313" key="1">
    <source>
        <dbReference type="EMBL" id="ODM09553.1"/>
    </source>
</evidence>
<sequence>MMLFLIFSVKVQTDLNHSYLFAKKENANSF</sequence>
<accession>A0A1E3ALE8</accession>
<comment type="caution">
    <text evidence="1">The sequence shown here is derived from an EMBL/GenBank/DDBJ whole genome shotgun (WGS) entry which is preliminary data.</text>
</comment>
<proteinExistence type="predicted"/>
<organism evidence="1 2">
    <name type="scientific">Eisenbergiella tayi</name>
    <dbReference type="NCBI Taxonomy" id="1432052"/>
    <lineage>
        <taxon>Bacteria</taxon>
        <taxon>Bacillati</taxon>
        <taxon>Bacillota</taxon>
        <taxon>Clostridia</taxon>
        <taxon>Lachnospirales</taxon>
        <taxon>Lachnospiraceae</taxon>
        <taxon>Eisenbergiella</taxon>
    </lineage>
</organism>
<reference evidence="1 2" key="1">
    <citation type="submission" date="2016-07" db="EMBL/GenBank/DDBJ databases">
        <title>Characterization of isolates of Eisenbergiella tayi derived from blood cultures, using whole genome sequencing.</title>
        <authorList>
            <person name="Burdz T."/>
            <person name="Wiebe D."/>
            <person name="Huynh C."/>
            <person name="Bernard K."/>
        </authorList>
    </citation>
    <scope>NUCLEOTIDE SEQUENCE [LARGE SCALE GENOMIC DNA]</scope>
    <source>
        <strain evidence="1 2">NML 120489</strain>
    </source>
</reference>
<gene>
    <name evidence="1" type="ORF">BEH84_03920</name>
</gene>
<evidence type="ECO:0000313" key="2">
    <source>
        <dbReference type="Proteomes" id="UP000095003"/>
    </source>
</evidence>
<name>A0A1E3ALE8_9FIRM</name>
<dbReference type="AlphaFoldDB" id="A0A1E3ALE8"/>
<protein>
    <submittedName>
        <fullName evidence="1">Uncharacterized protein</fullName>
    </submittedName>
</protein>
<dbReference type="Proteomes" id="UP000095003">
    <property type="component" value="Unassembled WGS sequence"/>
</dbReference>